<keyword evidence="4" id="KW-0472">Membrane</keyword>
<evidence type="ECO:0000313" key="7">
    <source>
        <dbReference type="EMBL" id="JAT77766.1"/>
    </source>
</evidence>
<dbReference type="EMBL" id="GDKF01000856">
    <property type="protein sequence ID" value="JAT77766.1"/>
    <property type="molecule type" value="Transcribed_RNA"/>
</dbReference>
<protein>
    <submittedName>
        <fullName evidence="7">Uncharacterized protein</fullName>
    </submittedName>
</protein>
<sequence>FTTFRPTSGCRYRPSPQGRCGKAHEIIREMGGPGAQSSQFIADVPSGAWPTTPLVVLMGWVGASDRALGKYARVLADWGYPSVRSVVPTAYVLCGQAGACDAWAQSMLDFMHDQGLVQGRPLVLYAFSNGGAAIVASMARICRSEDRYKSLWPRVAACIFDSAPAQGSPAMRHRVLNTIVPPGLSRTAWALRLHWQNLKDMMSSRSFQDDFWTEMLNLGSAPPHMPLLYLYSADDPLTDAAKLDALLAQKRALGHDVTARRWASSPHVMHFKDHPEEYLARLSAFLQRVAPARGGTVRIVARL</sequence>
<gene>
    <name evidence="7" type="ORF">g.466</name>
</gene>
<comment type="subcellular location">
    <subcellularLocation>
        <location evidence="6">Nucleus outer membrane</location>
        <topology evidence="6">Single-pass membrane protein</topology>
    </subcellularLocation>
</comment>
<evidence type="ECO:0000256" key="6">
    <source>
        <dbReference type="ARBA" id="ARBA00034303"/>
    </source>
</evidence>
<dbReference type="AlphaFoldDB" id="A0A1D2AEW6"/>
<evidence type="ECO:0000256" key="4">
    <source>
        <dbReference type="ARBA" id="ARBA00023136"/>
    </source>
</evidence>
<keyword evidence="5" id="KW-0539">Nucleus</keyword>
<proteinExistence type="inferred from homology"/>
<dbReference type="InterPro" id="IPR029058">
    <property type="entry name" value="AB_hydrolase_fold"/>
</dbReference>
<comment type="similarity">
    <text evidence="1">Belongs to the TMEM53 family.</text>
</comment>
<evidence type="ECO:0000256" key="3">
    <source>
        <dbReference type="ARBA" id="ARBA00022989"/>
    </source>
</evidence>
<dbReference type="GO" id="GO:0005640">
    <property type="term" value="C:nuclear outer membrane"/>
    <property type="evidence" value="ECO:0007669"/>
    <property type="project" value="UniProtKB-SubCell"/>
</dbReference>
<dbReference type="Pfam" id="PF05705">
    <property type="entry name" value="DUF829"/>
    <property type="match status" value="1"/>
</dbReference>
<evidence type="ECO:0000256" key="5">
    <source>
        <dbReference type="ARBA" id="ARBA00023242"/>
    </source>
</evidence>
<dbReference type="SUPFAM" id="SSF53474">
    <property type="entry name" value="alpha/beta-Hydrolases"/>
    <property type="match status" value="1"/>
</dbReference>
<dbReference type="PANTHER" id="PTHR12265:SF30">
    <property type="entry name" value="TRANSMEMBRANE PROTEIN 53"/>
    <property type="match status" value="1"/>
</dbReference>
<accession>A0A1D2AEW6</accession>
<dbReference type="Gene3D" id="3.40.50.1820">
    <property type="entry name" value="alpha/beta hydrolase"/>
    <property type="match status" value="1"/>
</dbReference>
<feature type="non-terminal residue" evidence="7">
    <location>
        <position position="1"/>
    </location>
</feature>
<evidence type="ECO:0000256" key="2">
    <source>
        <dbReference type="ARBA" id="ARBA00022692"/>
    </source>
</evidence>
<keyword evidence="3" id="KW-1133">Transmembrane helix</keyword>
<keyword evidence="2" id="KW-0812">Transmembrane</keyword>
<dbReference type="PANTHER" id="PTHR12265">
    <property type="entry name" value="TRANSMEMBRANE PROTEIN 53"/>
    <property type="match status" value="1"/>
</dbReference>
<dbReference type="InterPro" id="IPR008547">
    <property type="entry name" value="DUF829_TMEM53"/>
</dbReference>
<organism evidence="7">
    <name type="scientific">Auxenochlorella protothecoides</name>
    <name type="common">Green microalga</name>
    <name type="synonym">Chlorella protothecoides</name>
    <dbReference type="NCBI Taxonomy" id="3075"/>
    <lineage>
        <taxon>Eukaryota</taxon>
        <taxon>Viridiplantae</taxon>
        <taxon>Chlorophyta</taxon>
        <taxon>core chlorophytes</taxon>
        <taxon>Trebouxiophyceae</taxon>
        <taxon>Chlorellales</taxon>
        <taxon>Chlorellaceae</taxon>
        <taxon>Auxenochlorella</taxon>
    </lineage>
</organism>
<evidence type="ECO:0000256" key="1">
    <source>
        <dbReference type="ARBA" id="ARBA00007387"/>
    </source>
</evidence>
<name>A0A1D2AEW6_AUXPR</name>
<reference evidence="7" key="1">
    <citation type="submission" date="2015-08" db="EMBL/GenBank/DDBJ databases">
        <authorList>
            <person name="Babu N.S."/>
            <person name="Beckwith C.J."/>
            <person name="Beseler K.G."/>
            <person name="Brison A."/>
            <person name="Carone J.V."/>
            <person name="Caskin T.P."/>
            <person name="Diamond M."/>
            <person name="Durham M.E."/>
            <person name="Foxe J.M."/>
            <person name="Go M."/>
            <person name="Henderson B.A."/>
            <person name="Jones I.B."/>
            <person name="McGettigan J.A."/>
            <person name="Micheletti S.J."/>
            <person name="Nasrallah M.E."/>
            <person name="Ortiz D."/>
            <person name="Piller C.R."/>
            <person name="Privatt S.R."/>
            <person name="Schneider S.L."/>
            <person name="Sharp S."/>
            <person name="Smith T.C."/>
            <person name="Stanton J.D."/>
            <person name="Ullery H.E."/>
            <person name="Wilson R.J."/>
            <person name="Serrano M.G."/>
            <person name="Buck G."/>
            <person name="Lee V."/>
            <person name="Wang Y."/>
            <person name="Carvalho R."/>
            <person name="Voegtly L."/>
            <person name="Shi R."/>
            <person name="Duckworth R."/>
            <person name="Johnson A."/>
            <person name="Loviza R."/>
            <person name="Walstead R."/>
            <person name="Shah Z."/>
            <person name="Kiflezghi M."/>
            <person name="Wade K."/>
            <person name="Ball S.L."/>
            <person name="Bradley K.W."/>
            <person name="Asai D.J."/>
            <person name="Bowman C.A."/>
            <person name="Russell D.A."/>
            <person name="Pope W.H."/>
            <person name="Jacobs-Sera D."/>
            <person name="Hendrix R.W."/>
            <person name="Hatfull G.F."/>
        </authorList>
    </citation>
    <scope>NUCLEOTIDE SEQUENCE</scope>
</reference>